<evidence type="ECO:0000313" key="2">
    <source>
        <dbReference type="Proteomes" id="UP001283361"/>
    </source>
</evidence>
<dbReference type="EMBL" id="JAWDGP010003058">
    <property type="protein sequence ID" value="KAK3777805.1"/>
    <property type="molecule type" value="Genomic_DNA"/>
</dbReference>
<protein>
    <submittedName>
        <fullName evidence="1">Uncharacterized protein</fullName>
    </submittedName>
</protein>
<dbReference type="AlphaFoldDB" id="A0AAE0ZYH6"/>
<dbReference type="Proteomes" id="UP001283361">
    <property type="component" value="Unassembled WGS sequence"/>
</dbReference>
<gene>
    <name evidence="1" type="ORF">RRG08_038054</name>
</gene>
<evidence type="ECO:0000313" key="1">
    <source>
        <dbReference type="EMBL" id="KAK3777805.1"/>
    </source>
</evidence>
<accession>A0AAE0ZYH6</accession>
<reference evidence="1" key="1">
    <citation type="journal article" date="2023" name="G3 (Bethesda)">
        <title>A reference genome for the long-term kleptoplast-retaining sea slug Elysia crispata morphotype clarki.</title>
        <authorList>
            <person name="Eastman K.E."/>
            <person name="Pendleton A.L."/>
            <person name="Shaikh M.A."/>
            <person name="Suttiyut T."/>
            <person name="Ogas R."/>
            <person name="Tomko P."/>
            <person name="Gavelis G."/>
            <person name="Widhalm J.R."/>
            <person name="Wisecaver J.H."/>
        </authorList>
    </citation>
    <scope>NUCLEOTIDE SEQUENCE</scope>
    <source>
        <strain evidence="1">ECLA1</strain>
    </source>
</reference>
<organism evidence="1 2">
    <name type="scientific">Elysia crispata</name>
    <name type="common">lettuce slug</name>
    <dbReference type="NCBI Taxonomy" id="231223"/>
    <lineage>
        <taxon>Eukaryota</taxon>
        <taxon>Metazoa</taxon>
        <taxon>Spiralia</taxon>
        <taxon>Lophotrochozoa</taxon>
        <taxon>Mollusca</taxon>
        <taxon>Gastropoda</taxon>
        <taxon>Heterobranchia</taxon>
        <taxon>Euthyneura</taxon>
        <taxon>Panpulmonata</taxon>
        <taxon>Sacoglossa</taxon>
        <taxon>Placobranchoidea</taxon>
        <taxon>Plakobranchidae</taxon>
        <taxon>Elysia</taxon>
    </lineage>
</organism>
<sequence>MKKSRRFLVGQQQVHGTGTSTDVVKLPCVEHVPRTELATRFSDKEQGVNIQETTVEQKQASQVTSQLIRSECLTLDVRHIPGGKASDYVSHIISSLTEAADVYGRYVGKSQEDIFFQVKSKITCTLSDRAAVNACVTRQLRDELESYLLQLNCNVCQLEDSVARRAKQNLTKLDASGQTRGSCFGTEGSATNLINAVSMLSRVKEFLETRCIAGLDGRQKDVQVWALAVIGKVFTGPWMNKFYSSEMSNLDMRPFVQKSEQQLRLWHSAPELLMSPTLNAFGEPLCPESDDVLSALLCLVSGEDDIQREALKALVQACLDILHSQLGLFLTNPEPSADIIKNQYVRQLTIWHLKEPWVAWIKCFAVPQSLLVVSSMGKYGQNLINAPSGWRAKSQVSKTIISFAISEAKLERVRRCVSDREVIEEIDRRKGVVATERNEKEKKLALKSISKCLKEKSIEGLVECSEIVKEKVQRFINEPKNLLGLAFLHSRDSEDFNGRFQGFEASSD</sequence>
<keyword evidence="2" id="KW-1185">Reference proteome</keyword>
<name>A0AAE0ZYH6_9GAST</name>
<proteinExistence type="predicted"/>
<comment type="caution">
    <text evidence="1">The sequence shown here is derived from an EMBL/GenBank/DDBJ whole genome shotgun (WGS) entry which is preliminary data.</text>
</comment>